<dbReference type="PANTHER" id="PTHR12822">
    <property type="entry name" value="PROTEIN YIPF"/>
    <property type="match status" value="1"/>
</dbReference>
<evidence type="ECO:0000256" key="3">
    <source>
        <dbReference type="ARBA" id="ARBA00022692"/>
    </source>
</evidence>
<evidence type="ECO:0000313" key="9">
    <source>
        <dbReference type="Proteomes" id="UP000238274"/>
    </source>
</evidence>
<evidence type="ECO:0000256" key="4">
    <source>
        <dbReference type="ARBA" id="ARBA00022989"/>
    </source>
</evidence>
<comment type="caution">
    <text evidence="8">The sequence shown here is derived from an EMBL/GenBank/DDBJ whole genome shotgun (WGS) entry which is preliminary data.</text>
</comment>
<reference evidence="9" key="3">
    <citation type="journal article" date="2018" name="Mol. Plant Microbe Interact.">
        <title>Genome sequence resources for the wheat stripe rust pathogen (Puccinia striiformis f. sp. tritici) and the barley stripe rust pathogen (Puccinia striiformis f. sp. hordei).</title>
        <authorList>
            <person name="Xia C."/>
            <person name="Wang M."/>
            <person name="Yin C."/>
            <person name="Cornejo O.E."/>
            <person name="Hulbert S.H."/>
            <person name="Chen X."/>
        </authorList>
    </citation>
    <scope>NUCLEOTIDE SEQUENCE [LARGE SCALE GENOMIC DNA]</scope>
    <source>
        <strain evidence="9">93TX-2</strain>
    </source>
</reference>
<dbReference type="GO" id="GO:0016192">
    <property type="term" value="P:vesicle-mediated transport"/>
    <property type="evidence" value="ECO:0007669"/>
    <property type="project" value="InterPro"/>
</dbReference>
<sequence>MSFSVTVFDAEESSRTVPADNLAFQDFSQNLQSDNSRQPPQGSVRGNETKTVLERCWRTMYPKNDYVEVVLAGQPDLYGPSWLPTTLIFILFFASSLSGALTSYLHLQSYDYDFSKLSLAVGLVYVYALALPACIWAAMRYWAGVEGRPIPEIINLYGYSVTVFIPVALLSIPPFPFLRSIMALDFSQNLHSDPGARQPPQGSVRGNVYDPDAELQQRIAGSQSWFSIDAYSPYFDVETKTVLERCWRTMYPKDDYVEVVLAGQPDLYGPFWLPTTLIFILFFASSLSGALTSYLHSQSYDYDFSKLSLAVGLVYVYALALPACIWAAMRYWAGVEGRTIPEIINLYGYSVTVFIPVALLSIPPFPFLRSIMALGAFGLSLGFLVRNLYPVLAAAPAKTARILLIAVVGLHAIFSLILYFGYLSIGGSFENVIDTPVPAEDVGSVPSPPS</sequence>
<evidence type="ECO:0000259" key="7">
    <source>
        <dbReference type="Pfam" id="PF04893"/>
    </source>
</evidence>
<evidence type="ECO:0000256" key="1">
    <source>
        <dbReference type="ARBA" id="ARBA00004141"/>
    </source>
</evidence>
<dbReference type="VEuPathDB" id="FungiDB:PSTT_09339"/>
<feature type="transmembrane region" description="Helical" evidence="6">
    <location>
        <begin position="271"/>
        <end position="295"/>
    </location>
</feature>
<feature type="transmembrane region" description="Helical" evidence="6">
    <location>
        <begin position="401"/>
        <end position="422"/>
    </location>
</feature>
<dbReference type="InterPro" id="IPR039765">
    <property type="entry name" value="Yip5/YIPF1/YIPF2"/>
</dbReference>
<feature type="transmembrane region" description="Helical" evidence="6">
    <location>
        <begin position="82"/>
        <end position="105"/>
    </location>
</feature>
<dbReference type="GO" id="GO:0016020">
    <property type="term" value="C:membrane"/>
    <property type="evidence" value="ECO:0007669"/>
    <property type="project" value="UniProtKB-SubCell"/>
</dbReference>
<dbReference type="AlphaFoldDB" id="A0A2S4UXK1"/>
<gene>
    <name evidence="8" type="ORF">PSHT_12259</name>
</gene>
<feature type="transmembrane region" description="Helical" evidence="6">
    <location>
        <begin position="307"/>
        <end position="332"/>
    </location>
</feature>
<dbReference type="EMBL" id="PKSM01000222">
    <property type="protein sequence ID" value="POW01987.1"/>
    <property type="molecule type" value="Genomic_DNA"/>
</dbReference>
<feature type="domain" description="Yip1" evidence="7">
    <location>
        <begin position="66"/>
        <end position="179"/>
    </location>
</feature>
<accession>A0A2S4UXK1</accession>
<dbReference type="GO" id="GO:0031267">
    <property type="term" value="F:small GTPase binding"/>
    <property type="evidence" value="ECO:0007669"/>
    <property type="project" value="InterPro"/>
</dbReference>
<comment type="similarity">
    <text evidence="2">Belongs to the YIP1 family.</text>
</comment>
<name>A0A2S4UXK1_9BASI</name>
<dbReference type="VEuPathDB" id="FungiDB:PSTT_09338"/>
<dbReference type="Proteomes" id="UP000238274">
    <property type="component" value="Unassembled WGS sequence"/>
</dbReference>
<keyword evidence="4 6" id="KW-1133">Transmembrane helix</keyword>
<comment type="subcellular location">
    <subcellularLocation>
        <location evidence="1">Membrane</location>
        <topology evidence="1">Multi-pass membrane protein</topology>
    </subcellularLocation>
</comment>
<keyword evidence="3 6" id="KW-0812">Transmembrane</keyword>
<dbReference type="Pfam" id="PF04893">
    <property type="entry name" value="Yip1"/>
    <property type="match status" value="2"/>
</dbReference>
<feature type="transmembrane region" description="Helical" evidence="6">
    <location>
        <begin position="117"/>
        <end position="139"/>
    </location>
</feature>
<evidence type="ECO:0000313" key="8">
    <source>
        <dbReference type="EMBL" id="POW01987.1"/>
    </source>
</evidence>
<dbReference type="OrthoDB" id="10256463at2759"/>
<dbReference type="InterPro" id="IPR006977">
    <property type="entry name" value="Yip1_dom"/>
</dbReference>
<keyword evidence="9" id="KW-1185">Reference proteome</keyword>
<keyword evidence="5 6" id="KW-0472">Membrane</keyword>
<dbReference type="GO" id="GO:0005794">
    <property type="term" value="C:Golgi apparatus"/>
    <property type="evidence" value="ECO:0007669"/>
    <property type="project" value="InterPro"/>
</dbReference>
<dbReference type="PANTHER" id="PTHR12822:SF2">
    <property type="entry name" value="PROTEIN YIPF"/>
    <property type="match status" value="1"/>
</dbReference>
<feature type="transmembrane region" description="Helical" evidence="6">
    <location>
        <begin position="344"/>
        <end position="365"/>
    </location>
</feature>
<evidence type="ECO:0000256" key="6">
    <source>
        <dbReference type="SAM" id="Phobius"/>
    </source>
</evidence>
<feature type="transmembrane region" description="Helical" evidence="6">
    <location>
        <begin position="371"/>
        <end position="389"/>
    </location>
</feature>
<dbReference type="VEuPathDB" id="FungiDB:PSHT_12259"/>
<feature type="transmembrane region" description="Helical" evidence="6">
    <location>
        <begin position="159"/>
        <end position="178"/>
    </location>
</feature>
<evidence type="ECO:0000256" key="5">
    <source>
        <dbReference type="ARBA" id="ARBA00023136"/>
    </source>
</evidence>
<proteinExistence type="inferred from homology"/>
<reference evidence="8 9" key="1">
    <citation type="submission" date="2017-12" db="EMBL/GenBank/DDBJ databases">
        <title>Gene loss provides genomic basis for host adaptation in cereal stripe rust fungi.</title>
        <authorList>
            <person name="Xia C."/>
        </authorList>
    </citation>
    <scope>NUCLEOTIDE SEQUENCE [LARGE SCALE GENOMIC DNA]</scope>
    <source>
        <strain evidence="8 9">93TX-2</strain>
    </source>
</reference>
<evidence type="ECO:0000256" key="2">
    <source>
        <dbReference type="ARBA" id="ARBA00010596"/>
    </source>
</evidence>
<reference evidence="9" key="2">
    <citation type="journal article" date="2018" name="BMC Genomics">
        <title>Genomic insights into host adaptation between the wheat stripe rust pathogen (Puccinia striiformis f. sp. tritici) and the barley stripe rust pathogen (Puccinia striiformis f. sp. hordei).</title>
        <authorList>
            <person name="Xia C."/>
            <person name="Wang M."/>
            <person name="Yin C."/>
            <person name="Cornejo O.E."/>
            <person name="Hulbert S.H."/>
            <person name="Chen X."/>
        </authorList>
    </citation>
    <scope>NUCLEOTIDE SEQUENCE [LARGE SCALE GENOMIC DNA]</scope>
    <source>
        <strain evidence="9">93TX-2</strain>
    </source>
</reference>
<protein>
    <recommendedName>
        <fullName evidence="7">Yip1 domain-containing protein</fullName>
    </recommendedName>
</protein>
<organism evidence="8 9">
    <name type="scientific">Puccinia striiformis</name>
    <dbReference type="NCBI Taxonomy" id="27350"/>
    <lineage>
        <taxon>Eukaryota</taxon>
        <taxon>Fungi</taxon>
        <taxon>Dikarya</taxon>
        <taxon>Basidiomycota</taxon>
        <taxon>Pucciniomycotina</taxon>
        <taxon>Pucciniomycetes</taxon>
        <taxon>Pucciniales</taxon>
        <taxon>Pucciniaceae</taxon>
        <taxon>Puccinia</taxon>
    </lineage>
</organism>
<feature type="domain" description="Yip1" evidence="7">
    <location>
        <begin position="252"/>
        <end position="417"/>
    </location>
</feature>